<dbReference type="SUPFAM" id="SSF75304">
    <property type="entry name" value="Amidase signature (AS) enzymes"/>
    <property type="match status" value="1"/>
</dbReference>
<evidence type="ECO:0000313" key="2">
    <source>
        <dbReference type="EMBL" id="BAO94037.1"/>
    </source>
</evidence>
<feature type="domain" description="Amidase" evidence="1">
    <location>
        <begin position="302"/>
        <end position="399"/>
    </location>
</feature>
<dbReference type="InterPro" id="IPR023631">
    <property type="entry name" value="Amidase_dom"/>
</dbReference>
<feature type="domain" description="Amidase" evidence="1">
    <location>
        <begin position="42"/>
        <end position="210"/>
    </location>
</feature>
<protein>
    <submittedName>
        <fullName evidence="2">Putative amidase</fullName>
    </submittedName>
</protein>
<evidence type="ECO:0000313" key="3">
    <source>
        <dbReference type="Proteomes" id="UP000013966"/>
    </source>
</evidence>
<reference evidence="2 3" key="1">
    <citation type="journal article" date="2013" name="Genome Announc.">
        <title>Complete Genome Sequence of Burkholderia sp. Strain RPE64, Bacterial Symbiont of the Bean Bug Riptortus pedestris.</title>
        <authorList>
            <person name="Shibata T.F."/>
            <person name="Maeda T."/>
            <person name="Nikoh N."/>
            <person name="Yamaguchi K."/>
            <person name="Oshima K."/>
            <person name="Hattori M."/>
            <person name="Nishiyama T."/>
            <person name="Hasebe M."/>
            <person name="Fukatsu T."/>
            <person name="Kikuchi Y."/>
            <person name="Shigenobu S."/>
        </authorList>
    </citation>
    <scope>NUCLEOTIDE SEQUENCE [LARGE SCALE GENOMIC DNA]</scope>
    <source>
        <plasmid evidence="2 3">p2</plasmid>
    </source>
</reference>
<reference evidence="2 3" key="2">
    <citation type="journal article" date="2018" name="Int. J. Syst. Evol. Microbiol.">
        <title>Burkholderia insecticola sp. nov., a gut symbiotic bacterium of the bean bug Riptortus pedestris.</title>
        <authorList>
            <person name="Takeshita K."/>
            <person name="Tamaki H."/>
            <person name="Ohbayashi T."/>
            <person name="Meng X.-Y."/>
            <person name="Sone T."/>
            <person name="Mitani Y."/>
            <person name="Peeters C."/>
            <person name="Kikuchi Y."/>
            <person name="Vandamme P."/>
        </authorList>
    </citation>
    <scope>NUCLEOTIDE SEQUENCE [LARGE SCALE GENOMIC DNA]</scope>
    <source>
        <strain evidence="2">RPE64</strain>
        <plasmid evidence="2 3">p2</plasmid>
    </source>
</reference>
<dbReference type="Proteomes" id="UP000013966">
    <property type="component" value="Plasmid p2"/>
</dbReference>
<evidence type="ECO:0000259" key="1">
    <source>
        <dbReference type="Pfam" id="PF01425"/>
    </source>
</evidence>
<dbReference type="PANTHER" id="PTHR46310:SF7">
    <property type="entry name" value="AMIDASE 1"/>
    <property type="match status" value="1"/>
</dbReference>
<dbReference type="NCBIfam" id="NF006169">
    <property type="entry name" value="PRK08310.1"/>
    <property type="match status" value="1"/>
</dbReference>
<dbReference type="InterPro" id="IPR036928">
    <property type="entry name" value="AS_sf"/>
</dbReference>
<dbReference type="EMBL" id="AP013062">
    <property type="protein sequence ID" value="BAO94037.1"/>
    <property type="molecule type" value="Genomic_DNA"/>
</dbReference>
<dbReference type="OrthoDB" id="8872210at2"/>
<dbReference type="KEGG" id="buo:BRPE64_ECDS01550"/>
<organism evidence="2 3">
    <name type="scientific">Caballeronia insecticola</name>
    <dbReference type="NCBI Taxonomy" id="758793"/>
    <lineage>
        <taxon>Bacteria</taxon>
        <taxon>Pseudomonadati</taxon>
        <taxon>Pseudomonadota</taxon>
        <taxon>Betaproteobacteria</taxon>
        <taxon>Burkholderiales</taxon>
        <taxon>Burkholderiaceae</taxon>
        <taxon>Caballeronia</taxon>
    </lineage>
</organism>
<name>A0A060PGX7_9BURK</name>
<dbReference type="AlphaFoldDB" id="A0A060PGX7"/>
<keyword evidence="2" id="KW-0614">Plasmid</keyword>
<dbReference type="HOGENOM" id="CLU_009600_0_3_4"/>
<dbReference type="PANTHER" id="PTHR46310">
    <property type="entry name" value="AMIDASE 1"/>
    <property type="match status" value="1"/>
</dbReference>
<proteinExistence type="predicted"/>
<keyword evidence="3" id="KW-1185">Reference proteome</keyword>
<dbReference type="RefSeq" id="WP_069915737.1">
    <property type="nucleotide sequence ID" value="NC_021295.1"/>
</dbReference>
<sequence length="423" mass="45210">MIAVPKHRSDARKNNLLQQGLSGAFVSDGFKSLPYVPTVKSRLLGGLRLAVKDVFQVQGLRTGAGNPEWHKEQAKSGYTAFAVDALLGAGAEWIGKTVTDELAFSLAGTNLHYGTPINPACPDRLPGGSSSGSAVAVAAGHADIGLATDCGGSARLPGSYCGVWGMRPSQGLVGGVSGFALAPSFDTVGWFARTGEVMEHVLDVLSPDKPGVESCEWLGSSDASDVCDPRVRHAYNDLIRTLKDEAPVNWLPRGALPLKDWAVAHRTMQGAEIWSQHGEWVKCRGQALAPFIRERFAAISRLNFADVREADRLRHRARSEMASMLGEKGVLIVPTTPDIAPLLGSTAEALVDIRERSHQLLAPAGLAGLPQVTLPWTTVNNAPVGLSVIGGRGFDRQVLRAAIRLEEIIRGRQGESDARRLND</sequence>
<gene>
    <name evidence="2" type="ORF">BRPE64_ECDS01550</name>
</gene>
<dbReference type="Pfam" id="PF01425">
    <property type="entry name" value="Amidase"/>
    <property type="match status" value="2"/>
</dbReference>
<geneLocation type="plasmid" evidence="2 3">
    <name>p2</name>
</geneLocation>
<dbReference type="Gene3D" id="3.90.1300.10">
    <property type="entry name" value="Amidase signature (AS) domain"/>
    <property type="match status" value="1"/>
</dbReference>
<accession>A0A060PGX7</accession>